<comment type="catalytic activity">
    <reaction evidence="4">
        <text>adenosine(4) in tRNA(His) + S-adenosyl-L-methionine = 2'-O-methyladenosine(4) in tRNA(His) + S-adenosyl-L-homocysteine + H(+)</text>
        <dbReference type="Rhea" id="RHEA:43196"/>
        <dbReference type="Rhea" id="RHEA-COMP:10401"/>
        <dbReference type="Rhea" id="RHEA-COMP:10402"/>
        <dbReference type="ChEBI" id="CHEBI:15378"/>
        <dbReference type="ChEBI" id="CHEBI:57856"/>
        <dbReference type="ChEBI" id="CHEBI:59789"/>
        <dbReference type="ChEBI" id="CHEBI:74411"/>
        <dbReference type="ChEBI" id="CHEBI:74477"/>
        <dbReference type="EC" id="2.1.1.225"/>
    </reaction>
</comment>
<evidence type="ECO:0000256" key="4">
    <source>
        <dbReference type="RuleBase" id="RU367103"/>
    </source>
</evidence>
<keyword evidence="2 4" id="KW-0863">Zinc-finger</keyword>
<name>L8GCB2_ACACF</name>
<dbReference type="PANTHER" id="PTHR12998">
    <property type="entry name" value="TRNA:M(4)X MODIFICATION ENZYME TRM13 HOMOLOG"/>
    <property type="match status" value="1"/>
</dbReference>
<evidence type="ECO:0000313" key="8">
    <source>
        <dbReference type="Proteomes" id="UP000011083"/>
    </source>
</evidence>
<dbReference type="RefSeq" id="XP_004332863.1">
    <property type="nucleotide sequence ID" value="XM_004332815.1"/>
</dbReference>
<reference evidence="7 8" key="1">
    <citation type="journal article" date="2013" name="Genome Biol.">
        <title>Genome of Acanthamoeba castellanii highlights extensive lateral gene transfer and early evolution of tyrosine kinase signaling.</title>
        <authorList>
            <person name="Clarke M."/>
            <person name="Lohan A.J."/>
            <person name="Liu B."/>
            <person name="Lagkouvardos I."/>
            <person name="Roy S."/>
            <person name="Zafar N."/>
            <person name="Bertelli C."/>
            <person name="Schilde C."/>
            <person name="Kianianmomeni A."/>
            <person name="Burglin T.R."/>
            <person name="Frech C."/>
            <person name="Turcotte B."/>
            <person name="Kopec K.O."/>
            <person name="Synnott J.M."/>
            <person name="Choo C."/>
            <person name="Paponov I."/>
            <person name="Finkler A."/>
            <person name="Soon Heng Tan C."/>
            <person name="Hutchins A.P."/>
            <person name="Weinmeier T."/>
            <person name="Rattei T."/>
            <person name="Chu J.S."/>
            <person name="Gimenez G."/>
            <person name="Irimia M."/>
            <person name="Rigden D.J."/>
            <person name="Fitzpatrick D.A."/>
            <person name="Lorenzo-Morales J."/>
            <person name="Bateman A."/>
            <person name="Chiu C.H."/>
            <person name="Tang P."/>
            <person name="Hegemann P."/>
            <person name="Fromm H."/>
            <person name="Raoult D."/>
            <person name="Greub G."/>
            <person name="Miranda-Saavedra D."/>
            <person name="Chen N."/>
            <person name="Nash P."/>
            <person name="Ginger M.L."/>
            <person name="Horn M."/>
            <person name="Schaap P."/>
            <person name="Caler L."/>
            <person name="Loftus B."/>
        </authorList>
    </citation>
    <scope>NUCLEOTIDE SEQUENCE [LARGE SCALE GENOMIC DNA]</scope>
    <source>
        <strain evidence="7 8">Neff</strain>
    </source>
</reference>
<dbReference type="PROSITE" id="PS51800">
    <property type="entry name" value="ZF_CHHC_U11_48K"/>
    <property type="match status" value="1"/>
</dbReference>
<dbReference type="OrthoDB" id="258806at2759"/>
<keyword evidence="3 4" id="KW-0862">Zinc</keyword>
<keyword evidence="4" id="KW-0819">tRNA processing</keyword>
<organism evidence="7 8">
    <name type="scientific">Acanthamoeba castellanii (strain ATCC 30010 / Neff)</name>
    <dbReference type="NCBI Taxonomy" id="1257118"/>
    <lineage>
        <taxon>Eukaryota</taxon>
        <taxon>Amoebozoa</taxon>
        <taxon>Discosea</taxon>
        <taxon>Longamoebia</taxon>
        <taxon>Centramoebida</taxon>
        <taxon>Acanthamoebidae</taxon>
        <taxon>Acanthamoeba</taxon>
    </lineage>
</organism>
<sequence length="223" mass="22961">MCPSHLGAVGGRPRVPCPLDPNHTCYAHRVEQHVAKCPAAQRKAVAESAPYYCLNINLPGPVAAASAAAAASCAQAGPSSSGGGGGGGAAAAAAGEAKKRGGEKGEGDEGQPQQKKRKRRQQPPSIFASMRADEVDALVALVRTAHALHCREPLQTVMLRHPPCEPHFTPAKGACSVKHMTQQSSILAHMAAAGLLVDGACFIEFGAGRVCAFPSSIRFLSAI</sequence>
<dbReference type="GO" id="GO:0030488">
    <property type="term" value="P:tRNA methylation"/>
    <property type="evidence" value="ECO:0007669"/>
    <property type="project" value="InterPro"/>
</dbReference>
<protein>
    <recommendedName>
        <fullName evidence="4">tRNA:m(4)X modification enzyme TRM13</fullName>
        <ecNumber evidence="4">2.1.1.225</ecNumber>
    </recommendedName>
</protein>
<dbReference type="PANTHER" id="PTHR12998:SF0">
    <property type="entry name" value="TRNA:M(4)X MODIFICATION ENZYME TRM13 HOMOLOG"/>
    <property type="match status" value="1"/>
</dbReference>
<feature type="compositionally biased region" description="Gly residues" evidence="5">
    <location>
        <begin position="80"/>
        <end position="89"/>
    </location>
</feature>
<dbReference type="GO" id="GO:0008270">
    <property type="term" value="F:zinc ion binding"/>
    <property type="evidence" value="ECO:0007669"/>
    <property type="project" value="UniProtKB-KW"/>
</dbReference>
<keyword evidence="4" id="KW-0489">Methyltransferase</keyword>
<proteinExistence type="inferred from homology"/>
<keyword evidence="8" id="KW-1185">Reference proteome</keyword>
<evidence type="ECO:0000313" key="7">
    <source>
        <dbReference type="EMBL" id="ELR10850.1"/>
    </source>
</evidence>
<keyword evidence="4" id="KW-0949">S-adenosyl-L-methionine</keyword>
<comment type="catalytic activity">
    <reaction evidence="4">
        <text>cytidine(4) in tRNA(Pro) + S-adenosyl-L-methionine = 2'-O-methylcytidine(4) in tRNA(Pro) + S-adenosyl-L-homocysteine + H(+)</text>
        <dbReference type="Rhea" id="RHEA:32767"/>
        <dbReference type="Rhea" id="RHEA-COMP:10397"/>
        <dbReference type="Rhea" id="RHEA-COMP:10398"/>
        <dbReference type="ChEBI" id="CHEBI:15378"/>
        <dbReference type="ChEBI" id="CHEBI:57856"/>
        <dbReference type="ChEBI" id="CHEBI:59789"/>
        <dbReference type="ChEBI" id="CHEBI:74495"/>
        <dbReference type="ChEBI" id="CHEBI:82748"/>
        <dbReference type="EC" id="2.1.1.225"/>
    </reaction>
</comment>
<comment type="function">
    <text evidence="4">tRNA methylase which 2'-O-methylates cytidine(4) in tRNA(Pro) and tRNA(Gly)(GCC), and adenosine(4) in tRNA(His).</text>
</comment>
<accession>L8GCB2</accession>
<dbReference type="InterPro" id="IPR022776">
    <property type="entry name" value="TRM13/UPF0224_CHHC_Znf_dom"/>
</dbReference>
<dbReference type="EMBL" id="KB008172">
    <property type="protein sequence ID" value="ELR10850.1"/>
    <property type="molecule type" value="Genomic_DNA"/>
</dbReference>
<evidence type="ECO:0000256" key="5">
    <source>
        <dbReference type="SAM" id="MobiDB-lite"/>
    </source>
</evidence>
<evidence type="ECO:0000256" key="1">
    <source>
        <dbReference type="ARBA" id="ARBA00022723"/>
    </source>
</evidence>
<evidence type="ECO:0000256" key="2">
    <source>
        <dbReference type="ARBA" id="ARBA00022771"/>
    </source>
</evidence>
<dbReference type="EC" id="2.1.1.225" evidence="4"/>
<evidence type="ECO:0000259" key="6">
    <source>
        <dbReference type="PROSITE" id="PS51800"/>
    </source>
</evidence>
<dbReference type="InterPro" id="IPR039044">
    <property type="entry name" value="Trm13"/>
</dbReference>
<dbReference type="Proteomes" id="UP000011083">
    <property type="component" value="Unassembled WGS sequence"/>
</dbReference>
<feature type="compositionally biased region" description="Basic and acidic residues" evidence="5">
    <location>
        <begin position="96"/>
        <end position="107"/>
    </location>
</feature>
<keyword evidence="4" id="KW-0808">Transferase</keyword>
<gene>
    <name evidence="7" type="ORF">ACA1_180620</name>
</gene>
<feature type="domain" description="CHHC U11-48K-type" evidence="6">
    <location>
        <begin position="14"/>
        <end position="41"/>
    </location>
</feature>
<dbReference type="STRING" id="1257118.L8GCB2"/>
<dbReference type="GeneID" id="14911259"/>
<dbReference type="AlphaFoldDB" id="L8GCB2"/>
<comment type="similarity">
    <text evidence="4">Belongs to the methyltransferase TRM13 family.</text>
</comment>
<dbReference type="GO" id="GO:0106050">
    <property type="term" value="F:tRNA 2'-O-methyltransferase activity"/>
    <property type="evidence" value="ECO:0007669"/>
    <property type="project" value="UniProtKB-UniRule"/>
</dbReference>
<keyword evidence="1 4" id="KW-0479">Metal-binding</keyword>
<comment type="catalytic activity">
    <reaction evidence="4">
        <text>cytidine(4) in tRNA(Gly)(GCC) + S-adenosyl-L-methionine = 2'-O-methylcytidine(4) in tRNA(Gly)(GCC) + S-adenosyl-L-homocysteine + H(+)</text>
        <dbReference type="Rhea" id="RHEA:43192"/>
        <dbReference type="Rhea" id="RHEA-COMP:10399"/>
        <dbReference type="Rhea" id="RHEA-COMP:10400"/>
        <dbReference type="ChEBI" id="CHEBI:15378"/>
        <dbReference type="ChEBI" id="CHEBI:57856"/>
        <dbReference type="ChEBI" id="CHEBI:59789"/>
        <dbReference type="ChEBI" id="CHEBI:74495"/>
        <dbReference type="ChEBI" id="CHEBI:82748"/>
        <dbReference type="EC" id="2.1.1.225"/>
    </reaction>
</comment>
<dbReference type="VEuPathDB" id="AmoebaDB:ACA1_180620"/>
<dbReference type="KEGG" id="acan:ACA1_180620"/>
<dbReference type="Pfam" id="PF05253">
    <property type="entry name" value="zf-U11-48K"/>
    <property type="match status" value="1"/>
</dbReference>
<evidence type="ECO:0000256" key="3">
    <source>
        <dbReference type="ARBA" id="ARBA00022833"/>
    </source>
</evidence>
<feature type="region of interest" description="Disordered" evidence="5">
    <location>
        <begin position="74"/>
        <end position="127"/>
    </location>
</feature>